<evidence type="ECO:0000313" key="5">
    <source>
        <dbReference type="Proteomes" id="UP001596137"/>
    </source>
</evidence>
<dbReference type="CDD" id="cd07035">
    <property type="entry name" value="TPP_PYR_POX_like"/>
    <property type="match status" value="1"/>
</dbReference>
<evidence type="ECO:0000256" key="2">
    <source>
        <dbReference type="ARBA" id="ARBA00023239"/>
    </source>
</evidence>
<dbReference type="PANTHER" id="PTHR42818:SF1">
    <property type="entry name" value="SULFOPYRUVATE DECARBOXYLASE"/>
    <property type="match status" value="1"/>
</dbReference>
<dbReference type="InterPro" id="IPR051818">
    <property type="entry name" value="TPP_dependent_decarboxylase"/>
</dbReference>
<reference evidence="5" key="1">
    <citation type="journal article" date="2019" name="Int. J. Syst. Evol. Microbiol.">
        <title>The Global Catalogue of Microorganisms (GCM) 10K type strain sequencing project: providing services to taxonomists for standard genome sequencing and annotation.</title>
        <authorList>
            <consortium name="The Broad Institute Genomics Platform"/>
            <consortium name="The Broad Institute Genome Sequencing Center for Infectious Disease"/>
            <person name="Wu L."/>
            <person name="Ma J."/>
        </authorList>
    </citation>
    <scope>NUCLEOTIDE SEQUENCE [LARGE SCALE GENOMIC DNA]</scope>
    <source>
        <strain evidence="5">JCM 30346</strain>
    </source>
</reference>
<accession>A0ABW1NLU1</accession>
<proteinExistence type="predicted"/>
<evidence type="ECO:0000313" key="4">
    <source>
        <dbReference type="EMBL" id="MFC6084150.1"/>
    </source>
</evidence>
<organism evidence="4 5">
    <name type="scientific">Sphaerisporangium aureirubrum</name>
    <dbReference type="NCBI Taxonomy" id="1544736"/>
    <lineage>
        <taxon>Bacteria</taxon>
        <taxon>Bacillati</taxon>
        <taxon>Actinomycetota</taxon>
        <taxon>Actinomycetes</taxon>
        <taxon>Streptosporangiales</taxon>
        <taxon>Streptosporangiaceae</taxon>
        <taxon>Sphaerisporangium</taxon>
    </lineage>
</organism>
<keyword evidence="5" id="KW-1185">Reference proteome</keyword>
<keyword evidence="1" id="KW-0210">Decarboxylase</keyword>
<sequence>MSGEHVRAMLACGVTFVSGVPDSALAPLTGELAEGHQGIAYLPATREDNAVALAVGAWLGGASPLVFMKSMGLGNATDALTSLAQVYGVPLPLYVSWHGYLGRDVPHHNVLGEVLADVLAALRIPVVRHVMGEGTFKTALAETVALARDRGAPAALLGVPAHLAGEAHDAA</sequence>
<dbReference type="SUPFAM" id="SSF52518">
    <property type="entry name" value="Thiamin diphosphate-binding fold (THDP-binding)"/>
    <property type="match status" value="1"/>
</dbReference>
<evidence type="ECO:0000256" key="1">
    <source>
        <dbReference type="ARBA" id="ARBA00022793"/>
    </source>
</evidence>
<feature type="domain" description="Thiamine pyrophosphate enzyme N-terminal TPP-binding" evidence="3">
    <location>
        <begin position="6"/>
        <end position="99"/>
    </location>
</feature>
<dbReference type="InterPro" id="IPR029061">
    <property type="entry name" value="THDP-binding"/>
</dbReference>
<dbReference type="Pfam" id="PF02776">
    <property type="entry name" value="TPP_enzyme_N"/>
    <property type="match status" value="1"/>
</dbReference>
<keyword evidence="2" id="KW-0456">Lyase</keyword>
<evidence type="ECO:0000259" key="3">
    <source>
        <dbReference type="Pfam" id="PF02776"/>
    </source>
</evidence>
<dbReference type="RefSeq" id="WP_380756900.1">
    <property type="nucleotide sequence ID" value="NZ_JBHSRF010000038.1"/>
</dbReference>
<dbReference type="Gene3D" id="3.40.50.970">
    <property type="match status" value="1"/>
</dbReference>
<dbReference type="PANTHER" id="PTHR42818">
    <property type="entry name" value="SULFOPYRUVATE DECARBOXYLASE SUBUNIT ALPHA"/>
    <property type="match status" value="1"/>
</dbReference>
<protein>
    <submittedName>
        <fullName evidence="4">Thiamine pyrophosphate-binding protein</fullName>
    </submittedName>
</protein>
<dbReference type="InterPro" id="IPR012001">
    <property type="entry name" value="Thiamin_PyroP_enz_TPP-bd_dom"/>
</dbReference>
<dbReference type="Proteomes" id="UP001596137">
    <property type="component" value="Unassembled WGS sequence"/>
</dbReference>
<dbReference type="EMBL" id="JBHSRF010000038">
    <property type="protein sequence ID" value="MFC6084150.1"/>
    <property type="molecule type" value="Genomic_DNA"/>
</dbReference>
<name>A0ABW1NLU1_9ACTN</name>
<comment type="caution">
    <text evidence="4">The sequence shown here is derived from an EMBL/GenBank/DDBJ whole genome shotgun (WGS) entry which is preliminary data.</text>
</comment>
<gene>
    <name evidence="4" type="ORF">ACFP1K_23515</name>
</gene>